<sequence length="222" mass="24584">MFADARAKRKRSRAHLNARVSKRASRRKSDARYQTAQRAISKRNSGSGGSSGESSGRSTLITEPWADGVSVTKYELCELEPTVSSVEPLTRDVSTRERRLTRQLAISTVERCDETYNIGSAELVFGVLPDEPHAARTATGSSKRSLFMSPVVGVPVNAREHGARAERDTCSGNSQHSATKAVVLRTHAPRAMQRNGTQNRKAAITKYTRRYRMNRPICRPAR</sequence>
<feature type="compositionally biased region" description="Basic residues" evidence="1">
    <location>
        <begin position="7"/>
        <end position="26"/>
    </location>
</feature>
<protein>
    <submittedName>
        <fullName evidence="2">Uncharacterized protein</fullName>
    </submittedName>
</protein>
<feature type="region of interest" description="Disordered" evidence="1">
    <location>
        <begin position="1"/>
        <end position="61"/>
    </location>
</feature>
<evidence type="ECO:0000313" key="2">
    <source>
        <dbReference type="EMBL" id="CAG4913872.1"/>
    </source>
</evidence>
<comment type="caution">
    <text evidence="2">The sequence shown here is derived from an EMBL/GenBank/DDBJ whole genome shotgun (WGS) entry which is preliminary data.</text>
</comment>
<organism evidence="2 3">
    <name type="scientific">Paraburkholderia saeva</name>
    <dbReference type="NCBI Taxonomy" id="2777537"/>
    <lineage>
        <taxon>Bacteria</taxon>
        <taxon>Pseudomonadati</taxon>
        <taxon>Pseudomonadota</taxon>
        <taxon>Betaproteobacteria</taxon>
        <taxon>Burkholderiales</taxon>
        <taxon>Burkholderiaceae</taxon>
        <taxon>Paraburkholderia</taxon>
    </lineage>
</organism>
<accession>A0A9N8S0P1</accession>
<reference evidence="2" key="1">
    <citation type="submission" date="2021-04" db="EMBL/GenBank/DDBJ databases">
        <authorList>
            <person name="Vanwijnsberghe S."/>
        </authorList>
    </citation>
    <scope>NUCLEOTIDE SEQUENCE</scope>
    <source>
        <strain evidence="2">LMG 31841</strain>
    </source>
</reference>
<gene>
    <name evidence="2" type="ORF">LMG31841_04310</name>
</gene>
<feature type="compositionally biased region" description="Polar residues" evidence="1">
    <location>
        <begin position="34"/>
        <end position="44"/>
    </location>
</feature>
<name>A0A9N8S0P1_9BURK</name>
<keyword evidence="3" id="KW-1185">Reference proteome</keyword>
<evidence type="ECO:0000256" key="1">
    <source>
        <dbReference type="SAM" id="MobiDB-lite"/>
    </source>
</evidence>
<dbReference type="EMBL" id="CAJQZC010000009">
    <property type="protein sequence ID" value="CAG4913872.1"/>
    <property type="molecule type" value="Genomic_DNA"/>
</dbReference>
<evidence type="ECO:0000313" key="3">
    <source>
        <dbReference type="Proteomes" id="UP000789704"/>
    </source>
</evidence>
<dbReference type="Proteomes" id="UP000789704">
    <property type="component" value="Unassembled WGS sequence"/>
</dbReference>
<dbReference type="AlphaFoldDB" id="A0A9N8S0P1"/>
<proteinExistence type="predicted"/>